<evidence type="ECO:0000256" key="1">
    <source>
        <dbReference type="SAM" id="MobiDB-lite"/>
    </source>
</evidence>
<feature type="chain" id="PRO_5037529306" evidence="2">
    <location>
        <begin position="21"/>
        <end position="654"/>
    </location>
</feature>
<dbReference type="EMBL" id="JAENIL010000062">
    <property type="protein sequence ID" value="MBK1879899.1"/>
    <property type="molecule type" value="Genomic_DNA"/>
</dbReference>
<gene>
    <name evidence="4" type="ORF">JIN87_23645</name>
</gene>
<comment type="caution">
    <text evidence="4">The sequence shown here is derived from an EMBL/GenBank/DDBJ whole genome shotgun (WGS) entry which is preliminary data.</text>
</comment>
<dbReference type="PANTHER" id="PTHR36453:SF1">
    <property type="entry name" value="RIGHT HANDED BETA HELIX DOMAIN-CONTAINING PROTEIN"/>
    <property type="match status" value="1"/>
</dbReference>
<dbReference type="InterPro" id="IPR012334">
    <property type="entry name" value="Pectin_lyas_fold"/>
</dbReference>
<dbReference type="SUPFAM" id="SSF51126">
    <property type="entry name" value="Pectin lyase-like"/>
    <property type="match status" value="1"/>
</dbReference>
<keyword evidence="5" id="KW-1185">Reference proteome</keyword>
<dbReference type="InterPro" id="IPR039448">
    <property type="entry name" value="Beta_helix"/>
</dbReference>
<dbReference type="InterPro" id="IPR011050">
    <property type="entry name" value="Pectin_lyase_fold/virulence"/>
</dbReference>
<organism evidence="4 5">
    <name type="scientific">Pelagicoccus mobilis</name>
    <dbReference type="NCBI Taxonomy" id="415221"/>
    <lineage>
        <taxon>Bacteria</taxon>
        <taxon>Pseudomonadati</taxon>
        <taxon>Verrucomicrobiota</taxon>
        <taxon>Opitutia</taxon>
        <taxon>Puniceicoccales</taxon>
        <taxon>Pelagicoccaceae</taxon>
        <taxon>Pelagicoccus</taxon>
    </lineage>
</organism>
<evidence type="ECO:0000313" key="4">
    <source>
        <dbReference type="EMBL" id="MBK1879899.1"/>
    </source>
</evidence>
<name>A0A934S2I5_9BACT</name>
<dbReference type="SMART" id="SM00710">
    <property type="entry name" value="PbH1"/>
    <property type="match status" value="4"/>
</dbReference>
<dbReference type="PANTHER" id="PTHR36453">
    <property type="entry name" value="SECRETED PROTEIN-RELATED"/>
    <property type="match status" value="1"/>
</dbReference>
<protein>
    <submittedName>
        <fullName evidence="4">Right-handed parallel beta-helix repeat-containing protein</fullName>
    </submittedName>
</protein>
<dbReference type="RefSeq" id="WP_200358246.1">
    <property type="nucleotide sequence ID" value="NZ_JAENIL010000062.1"/>
</dbReference>
<dbReference type="AlphaFoldDB" id="A0A934S2I5"/>
<evidence type="ECO:0000256" key="2">
    <source>
        <dbReference type="SAM" id="SignalP"/>
    </source>
</evidence>
<dbReference type="Proteomes" id="UP000617628">
    <property type="component" value="Unassembled WGS sequence"/>
</dbReference>
<sequence>MNVRKMALFAALVTSVSISAKTVFVSKDGSDSNPGTIDAPYASIQKAVDSLGAGDECFIRQGVYEEVIEVRVSGEDGSPIRIAAYRDEHVVIDGTRPLSCEWRPYRDGIFVAKITDPVDQLFDGRRLLTEARWPNADFSQRWDRSTWAQSSEGSRKEFLVSEALKGQAIDWRGAYAVLNVGQQFRSHIREVTDFDSESGTLVYDSIRRPGNGIEEGESWWDDYFYLFGKLEALDTAGEWFYKADEGKLYFKPIGAHPADHKLRALASVRGLRSRGTSHVHFSKIHFFASYVDVDDVEGWRLEECHFRFPTLERIPKGKIGKFVSISGKNNRVSGCSLANSQYGGFKISGSDNILENCVVRDVNWLGDISYAGIVSESEGGGSQVQNCTVSRVGNVGIRYAGHDNLIVGNHVFDTGKLCKDISAIHTGGGRALGSVCAYNWVHDSSYLGIRGDDQTRGLTVHHNVVWNTAFQGVIVKGDLNQVYNNTIFHLTKRGSLVMPTRQEPKKWWTKHEILEVQNRDSNFHNNAADIIAWRNDRKEPRGFSHNVFLIDTTQGGLSSAYNEKEGGETFVRDLLQDPDNWDFRPREASRLHDSGTEVDGLPIDASGKATDVGAYDRDGEYWIPGATWTADDLPTEHPLGNQTRWNIGPRSEKP</sequence>
<dbReference type="Gene3D" id="2.160.20.10">
    <property type="entry name" value="Single-stranded right-handed beta-helix, Pectin lyase-like"/>
    <property type="match status" value="2"/>
</dbReference>
<keyword evidence="2" id="KW-0732">Signal</keyword>
<reference evidence="4" key="1">
    <citation type="submission" date="2021-01" db="EMBL/GenBank/DDBJ databases">
        <title>Modified the classification status of verrucomicrobia.</title>
        <authorList>
            <person name="Feng X."/>
        </authorList>
    </citation>
    <scope>NUCLEOTIDE SEQUENCE</scope>
    <source>
        <strain evidence="4">KCTC 13126</strain>
    </source>
</reference>
<feature type="region of interest" description="Disordered" evidence="1">
    <location>
        <begin position="633"/>
        <end position="654"/>
    </location>
</feature>
<dbReference type="InterPro" id="IPR006626">
    <property type="entry name" value="PbH1"/>
</dbReference>
<dbReference type="Pfam" id="PF13229">
    <property type="entry name" value="Beta_helix"/>
    <property type="match status" value="1"/>
</dbReference>
<accession>A0A934S2I5</accession>
<evidence type="ECO:0000313" key="5">
    <source>
        <dbReference type="Proteomes" id="UP000617628"/>
    </source>
</evidence>
<proteinExistence type="predicted"/>
<evidence type="ECO:0000259" key="3">
    <source>
        <dbReference type="Pfam" id="PF13229"/>
    </source>
</evidence>
<feature type="signal peptide" evidence="2">
    <location>
        <begin position="1"/>
        <end position="20"/>
    </location>
</feature>
<feature type="domain" description="Right handed beta helix" evidence="3">
    <location>
        <begin position="323"/>
        <end position="487"/>
    </location>
</feature>